<evidence type="ECO:0000256" key="1">
    <source>
        <dbReference type="PROSITE-ProRule" id="PRU00047"/>
    </source>
</evidence>
<reference evidence="4" key="5">
    <citation type="journal article" date="2021" name="G3 (Bethesda)">
        <title>Aegilops tauschii genome assembly Aet v5.0 features greater sequence contiguity and improved annotation.</title>
        <authorList>
            <person name="Wang L."/>
            <person name="Zhu T."/>
            <person name="Rodriguez J.C."/>
            <person name="Deal K.R."/>
            <person name="Dubcovsky J."/>
            <person name="McGuire P.E."/>
            <person name="Lux T."/>
            <person name="Spannagl M."/>
            <person name="Mayer K.F.X."/>
            <person name="Baldrich P."/>
            <person name="Meyers B.C."/>
            <person name="Huo N."/>
            <person name="Gu Y.Q."/>
            <person name="Zhou H."/>
            <person name="Devos K.M."/>
            <person name="Bennetzen J.L."/>
            <person name="Unver T."/>
            <person name="Budak H."/>
            <person name="Gulick P.J."/>
            <person name="Galiba G."/>
            <person name="Kalapos B."/>
            <person name="Nelson D.R."/>
            <person name="Li P."/>
            <person name="You F.M."/>
            <person name="Luo M.C."/>
            <person name="Dvorak J."/>
        </authorList>
    </citation>
    <scope>NUCLEOTIDE SEQUENCE [LARGE SCALE GENOMIC DNA]</scope>
    <source>
        <strain evidence="4">cv. AL8/78</strain>
    </source>
</reference>
<dbReference type="InterPro" id="IPR036875">
    <property type="entry name" value="Znf_CCHC_sf"/>
</dbReference>
<dbReference type="EnsemblPlants" id="AET7Gv20055300.2">
    <property type="protein sequence ID" value="AET7Gv20055300.2"/>
    <property type="gene ID" value="AET7Gv20055300"/>
</dbReference>
<reference evidence="5" key="2">
    <citation type="journal article" date="2017" name="Nat. Plants">
        <title>The Aegilops tauschii genome reveals multiple impacts of transposons.</title>
        <authorList>
            <person name="Zhao G."/>
            <person name="Zou C."/>
            <person name="Li K."/>
            <person name="Wang K."/>
            <person name="Li T."/>
            <person name="Gao L."/>
            <person name="Zhang X."/>
            <person name="Wang H."/>
            <person name="Yang Z."/>
            <person name="Liu X."/>
            <person name="Jiang W."/>
            <person name="Mao L."/>
            <person name="Kong X."/>
            <person name="Jiao Y."/>
            <person name="Jia J."/>
        </authorList>
    </citation>
    <scope>NUCLEOTIDE SEQUENCE [LARGE SCALE GENOMIC DNA]</scope>
    <source>
        <strain evidence="5">cv. AL8/78</strain>
    </source>
</reference>
<dbReference type="PANTHER" id="PTHR33170">
    <property type="entry name" value="DUF4283 DOMAIN-CONTAINING PROTEIN-RELATED"/>
    <property type="match status" value="1"/>
</dbReference>
<proteinExistence type="predicted"/>
<dbReference type="AlphaFoldDB" id="A0A453QDN0"/>
<keyword evidence="5" id="KW-1185">Reference proteome</keyword>
<feature type="domain" description="CCHC-type" evidence="3">
    <location>
        <begin position="83"/>
        <end position="96"/>
    </location>
</feature>
<keyword evidence="1" id="KW-0862">Zinc</keyword>
<dbReference type="SUPFAM" id="SSF57756">
    <property type="entry name" value="Retrovirus zinc finger-like domains"/>
    <property type="match status" value="1"/>
</dbReference>
<evidence type="ECO:0000313" key="4">
    <source>
        <dbReference type="EnsemblPlants" id="AET7Gv20055300.2"/>
    </source>
</evidence>
<dbReference type="InterPro" id="IPR001878">
    <property type="entry name" value="Znf_CCHC"/>
</dbReference>
<organism evidence="4 5">
    <name type="scientific">Aegilops tauschii subsp. strangulata</name>
    <name type="common">Goatgrass</name>
    <dbReference type="NCBI Taxonomy" id="200361"/>
    <lineage>
        <taxon>Eukaryota</taxon>
        <taxon>Viridiplantae</taxon>
        <taxon>Streptophyta</taxon>
        <taxon>Embryophyta</taxon>
        <taxon>Tracheophyta</taxon>
        <taxon>Spermatophyta</taxon>
        <taxon>Magnoliopsida</taxon>
        <taxon>Liliopsida</taxon>
        <taxon>Poales</taxon>
        <taxon>Poaceae</taxon>
        <taxon>BOP clade</taxon>
        <taxon>Pooideae</taxon>
        <taxon>Triticodae</taxon>
        <taxon>Triticeae</taxon>
        <taxon>Triticinae</taxon>
        <taxon>Aegilops</taxon>
    </lineage>
</organism>
<keyword evidence="1" id="KW-0863">Zinc-finger</keyword>
<protein>
    <recommendedName>
        <fullName evidence="3">CCHC-type domain-containing protein</fullName>
    </recommendedName>
</protein>
<evidence type="ECO:0000313" key="5">
    <source>
        <dbReference type="Proteomes" id="UP000015105"/>
    </source>
</evidence>
<reference evidence="4" key="3">
    <citation type="journal article" date="2017" name="Nature">
        <title>Genome sequence of the progenitor of the wheat D genome Aegilops tauschii.</title>
        <authorList>
            <person name="Luo M.C."/>
            <person name="Gu Y.Q."/>
            <person name="Puiu D."/>
            <person name="Wang H."/>
            <person name="Twardziok S.O."/>
            <person name="Deal K.R."/>
            <person name="Huo N."/>
            <person name="Zhu T."/>
            <person name="Wang L."/>
            <person name="Wang Y."/>
            <person name="McGuire P.E."/>
            <person name="Liu S."/>
            <person name="Long H."/>
            <person name="Ramasamy R.K."/>
            <person name="Rodriguez J.C."/>
            <person name="Van S.L."/>
            <person name="Yuan L."/>
            <person name="Wang Z."/>
            <person name="Xia Z."/>
            <person name="Xiao L."/>
            <person name="Anderson O.D."/>
            <person name="Ouyang S."/>
            <person name="Liang Y."/>
            <person name="Zimin A.V."/>
            <person name="Pertea G."/>
            <person name="Qi P."/>
            <person name="Bennetzen J.L."/>
            <person name="Dai X."/>
            <person name="Dawson M.W."/>
            <person name="Muller H.G."/>
            <person name="Kugler K."/>
            <person name="Rivarola-Duarte L."/>
            <person name="Spannagl M."/>
            <person name="Mayer K.F.X."/>
            <person name="Lu F.H."/>
            <person name="Bevan M.W."/>
            <person name="Leroy P."/>
            <person name="Li P."/>
            <person name="You F.M."/>
            <person name="Sun Q."/>
            <person name="Liu Z."/>
            <person name="Lyons E."/>
            <person name="Wicker T."/>
            <person name="Salzberg S.L."/>
            <person name="Devos K.M."/>
            <person name="Dvorak J."/>
        </authorList>
    </citation>
    <scope>NUCLEOTIDE SEQUENCE [LARGE SCALE GENOMIC DNA]</scope>
    <source>
        <strain evidence="4">cv. AL8/78</strain>
    </source>
</reference>
<feature type="compositionally biased region" description="Low complexity" evidence="2">
    <location>
        <begin position="7"/>
        <end position="20"/>
    </location>
</feature>
<dbReference type="Proteomes" id="UP000015105">
    <property type="component" value="Chromosome 7D"/>
</dbReference>
<evidence type="ECO:0000259" key="3">
    <source>
        <dbReference type="PROSITE" id="PS50158"/>
    </source>
</evidence>
<sequence length="142" mass="14752">MSDRRTGGTSSGTAGPSKTAVQKSSSYGGVSSHLPPPSKDPAPAPKPTKSTASTTASSQVQSSQPVKGEIKQVLDPRYKDMICFNCGGPGHYVGNCAKPKTCFVCQQNHNVNNCAAWSKVHPLLLSLAVGQGGLVSTMLMCM</sequence>
<accession>A0A453QDN0</accession>
<feature type="compositionally biased region" description="Low complexity" evidence="2">
    <location>
        <begin position="47"/>
        <end position="67"/>
    </location>
</feature>
<feature type="region of interest" description="Disordered" evidence="2">
    <location>
        <begin position="1"/>
        <end position="72"/>
    </location>
</feature>
<reference evidence="5" key="1">
    <citation type="journal article" date="2014" name="Science">
        <title>Ancient hybridizations among the ancestral genomes of bread wheat.</title>
        <authorList>
            <consortium name="International Wheat Genome Sequencing Consortium,"/>
            <person name="Marcussen T."/>
            <person name="Sandve S.R."/>
            <person name="Heier L."/>
            <person name="Spannagl M."/>
            <person name="Pfeifer M."/>
            <person name="Jakobsen K.S."/>
            <person name="Wulff B.B."/>
            <person name="Steuernagel B."/>
            <person name="Mayer K.F."/>
            <person name="Olsen O.A."/>
        </authorList>
    </citation>
    <scope>NUCLEOTIDE SEQUENCE [LARGE SCALE GENOMIC DNA]</scope>
    <source>
        <strain evidence="5">cv. AL8/78</strain>
    </source>
</reference>
<dbReference type="Gene3D" id="4.10.60.10">
    <property type="entry name" value="Zinc finger, CCHC-type"/>
    <property type="match status" value="1"/>
</dbReference>
<keyword evidence="1" id="KW-0479">Metal-binding</keyword>
<dbReference type="PROSITE" id="PS50158">
    <property type="entry name" value="ZF_CCHC"/>
    <property type="match status" value="1"/>
</dbReference>
<dbReference type="GO" id="GO:0003676">
    <property type="term" value="F:nucleic acid binding"/>
    <property type="evidence" value="ECO:0007669"/>
    <property type="project" value="InterPro"/>
</dbReference>
<dbReference type="Gramene" id="AET7Gv20055300.2">
    <property type="protein sequence ID" value="AET7Gv20055300.2"/>
    <property type="gene ID" value="AET7Gv20055300"/>
</dbReference>
<reference evidence="4" key="4">
    <citation type="submission" date="2019-03" db="UniProtKB">
        <authorList>
            <consortium name="EnsemblPlants"/>
        </authorList>
    </citation>
    <scope>IDENTIFICATION</scope>
</reference>
<dbReference type="GO" id="GO:0008270">
    <property type="term" value="F:zinc ion binding"/>
    <property type="evidence" value="ECO:0007669"/>
    <property type="project" value="UniProtKB-KW"/>
</dbReference>
<feature type="compositionally biased region" description="Pro residues" evidence="2">
    <location>
        <begin position="34"/>
        <end position="46"/>
    </location>
</feature>
<evidence type="ECO:0000256" key="2">
    <source>
        <dbReference type="SAM" id="MobiDB-lite"/>
    </source>
</evidence>
<name>A0A453QDN0_AEGTS</name>